<dbReference type="InterPro" id="IPR002347">
    <property type="entry name" value="SDR_fam"/>
</dbReference>
<gene>
    <name evidence="3" type="ordered locus">Isop_2765</name>
</gene>
<dbReference type="CDD" id="cd05233">
    <property type="entry name" value="SDR_c"/>
    <property type="match status" value="1"/>
</dbReference>
<dbReference type="OrthoDB" id="9803333at2"/>
<dbReference type="PANTHER" id="PTHR43477">
    <property type="entry name" value="DIHYDROANTICAPSIN 7-DEHYDROGENASE"/>
    <property type="match status" value="1"/>
</dbReference>
<dbReference type="RefSeq" id="WP_013565619.1">
    <property type="nucleotide sequence ID" value="NC_014962.1"/>
</dbReference>
<dbReference type="InParanoid" id="E8R0J9"/>
<dbReference type="Proteomes" id="UP000008631">
    <property type="component" value="Chromosome"/>
</dbReference>
<dbReference type="PRINTS" id="PR00081">
    <property type="entry name" value="GDHRDH"/>
</dbReference>
<comment type="similarity">
    <text evidence="1">Belongs to the short-chain dehydrogenases/reductases (SDR) family.</text>
</comment>
<dbReference type="STRING" id="575540.Isop_2765"/>
<keyword evidence="4" id="KW-1185">Reference proteome</keyword>
<proteinExistence type="inferred from homology"/>
<dbReference type="Gene3D" id="3.40.50.720">
    <property type="entry name" value="NAD(P)-binding Rossmann-like Domain"/>
    <property type="match status" value="1"/>
</dbReference>
<sequence length="297" mass="30536">MNPTDPALPNSATPALDDFAGHSALVVGGTTGIGRAVVQRLLNGGARVFLTGRAFEEVQTTLRDLADRDGIGTNEGERVGGAAIDLLDGSDNERAMIRIFDHACDHLGGPPGLLAHVAGGSARKWGDGPLADCSLEGWRAAITLNVEAAFLSNREWVRRMRASKVPNGAVVNVGSVLSVSPSPVHFGTIGYASAKGALRSLTLALASAHACDGLRFNLVEPGLIATPMAARALGDPVIGSYLRAKQPLGPGAGSPCEVAEAIAFLLSPRARFITGAVLTVDGGWSVTEPASAAPHEV</sequence>
<evidence type="ECO:0000256" key="1">
    <source>
        <dbReference type="ARBA" id="ARBA00006484"/>
    </source>
</evidence>
<dbReference type="PANTHER" id="PTHR43477:SF1">
    <property type="entry name" value="DIHYDROANTICAPSIN 7-DEHYDROGENASE"/>
    <property type="match status" value="1"/>
</dbReference>
<reference evidence="3 4" key="2">
    <citation type="journal article" date="2011" name="Stand. Genomic Sci.">
        <title>Complete genome sequence of Isosphaera pallida type strain (IS1B).</title>
        <authorList>
            <consortium name="US DOE Joint Genome Institute (JGI-PGF)"/>
            <person name="Goker M."/>
            <person name="Cleland D."/>
            <person name="Saunders E."/>
            <person name="Lapidus A."/>
            <person name="Nolan M."/>
            <person name="Lucas S."/>
            <person name="Hammon N."/>
            <person name="Deshpande S."/>
            <person name="Cheng J.F."/>
            <person name="Tapia R."/>
            <person name="Han C."/>
            <person name="Goodwin L."/>
            <person name="Pitluck S."/>
            <person name="Liolios K."/>
            <person name="Pagani I."/>
            <person name="Ivanova N."/>
            <person name="Mavromatis K."/>
            <person name="Pati A."/>
            <person name="Chen A."/>
            <person name="Palaniappan K."/>
            <person name="Land M."/>
            <person name="Hauser L."/>
            <person name="Chang Y.J."/>
            <person name="Jeffries C.D."/>
            <person name="Detter J.C."/>
            <person name="Beck B."/>
            <person name="Woyke T."/>
            <person name="Bristow J."/>
            <person name="Eisen J.A."/>
            <person name="Markowitz V."/>
            <person name="Hugenholtz P."/>
            <person name="Kyrpides N.C."/>
            <person name="Klenk H.P."/>
        </authorList>
    </citation>
    <scope>NUCLEOTIDE SEQUENCE [LARGE SCALE GENOMIC DNA]</scope>
    <source>
        <strain evidence="4">ATCC 43644 / DSM 9630 / IS1B</strain>
    </source>
</reference>
<dbReference type="InterPro" id="IPR036291">
    <property type="entry name" value="NAD(P)-bd_dom_sf"/>
</dbReference>
<protein>
    <submittedName>
        <fullName evidence="3">Short-chain dehydrogenase/reductase SDR</fullName>
    </submittedName>
</protein>
<evidence type="ECO:0000256" key="2">
    <source>
        <dbReference type="ARBA" id="ARBA00023002"/>
    </source>
</evidence>
<dbReference type="AlphaFoldDB" id="E8R0J9"/>
<organism evidence="3 4">
    <name type="scientific">Isosphaera pallida (strain ATCC 43644 / DSM 9630 / IS1B)</name>
    <dbReference type="NCBI Taxonomy" id="575540"/>
    <lineage>
        <taxon>Bacteria</taxon>
        <taxon>Pseudomonadati</taxon>
        <taxon>Planctomycetota</taxon>
        <taxon>Planctomycetia</taxon>
        <taxon>Isosphaerales</taxon>
        <taxon>Isosphaeraceae</taxon>
        <taxon>Isosphaera</taxon>
    </lineage>
</organism>
<keyword evidence="2" id="KW-0560">Oxidoreductase</keyword>
<dbReference type="EMBL" id="CP002353">
    <property type="protein sequence ID" value="ADV63331.1"/>
    <property type="molecule type" value="Genomic_DNA"/>
</dbReference>
<dbReference type="GO" id="GO:0016491">
    <property type="term" value="F:oxidoreductase activity"/>
    <property type="evidence" value="ECO:0007669"/>
    <property type="project" value="UniProtKB-KW"/>
</dbReference>
<accession>E8R0J9</accession>
<dbReference type="PROSITE" id="PS00061">
    <property type="entry name" value="ADH_SHORT"/>
    <property type="match status" value="1"/>
</dbReference>
<dbReference type="HOGENOM" id="CLU_010194_1_0_0"/>
<name>E8R0J9_ISOPI</name>
<dbReference type="SUPFAM" id="SSF51735">
    <property type="entry name" value="NAD(P)-binding Rossmann-fold domains"/>
    <property type="match status" value="1"/>
</dbReference>
<dbReference type="InterPro" id="IPR020904">
    <property type="entry name" value="Sc_DH/Rdtase_CS"/>
</dbReference>
<reference key="1">
    <citation type="submission" date="2010-11" db="EMBL/GenBank/DDBJ databases">
        <title>The complete sequence of chromosome of Isophaera pallida ATCC 43644.</title>
        <authorList>
            <consortium name="US DOE Joint Genome Institute (JGI-PGF)"/>
            <person name="Lucas S."/>
            <person name="Copeland A."/>
            <person name="Lapidus A."/>
            <person name="Bruce D."/>
            <person name="Goodwin L."/>
            <person name="Pitluck S."/>
            <person name="Kyrpides N."/>
            <person name="Mavromatis K."/>
            <person name="Pagani I."/>
            <person name="Ivanova N."/>
            <person name="Saunders E."/>
            <person name="Brettin T."/>
            <person name="Detter J.C."/>
            <person name="Han C."/>
            <person name="Tapia R."/>
            <person name="Land M."/>
            <person name="Hauser L."/>
            <person name="Markowitz V."/>
            <person name="Cheng J.-F."/>
            <person name="Hugenholtz P."/>
            <person name="Woyke T."/>
            <person name="Wu D."/>
            <person name="Eisen J.A."/>
        </authorList>
    </citation>
    <scope>NUCLEOTIDE SEQUENCE</scope>
    <source>
        <strain>ATCC 43644</strain>
    </source>
</reference>
<evidence type="ECO:0000313" key="4">
    <source>
        <dbReference type="Proteomes" id="UP000008631"/>
    </source>
</evidence>
<dbReference type="eggNOG" id="COG1028">
    <property type="taxonomic scope" value="Bacteria"/>
</dbReference>
<dbReference type="Pfam" id="PF13561">
    <property type="entry name" value="adh_short_C2"/>
    <property type="match status" value="1"/>
</dbReference>
<dbReference type="InterPro" id="IPR051122">
    <property type="entry name" value="SDR_DHRS6-like"/>
</dbReference>
<dbReference type="KEGG" id="ipa:Isop_2765"/>
<evidence type="ECO:0000313" key="3">
    <source>
        <dbReference type="EMBL" id="ADV63331.1"/>
    </source>
</evidence>